<proteinExistence type="predicted"/>
<sequence>IIEDEILQFTGGDRNHESQKISLSIIQVVYQMRRKVCNDLLKPISVIYNESVSTYRRNERTAESIPMFNALRLTLYRDRSTVLPKLPKSLHNLLIPAVFTKNLYNENMLFFDNKQITRILGFASLTGLKELDLSDELKQETVKREIANILSLPLLQINKIIQVFYDSRDTLLSINQNFETFTNYVEKAYIINPKFSSLNWNHYTNLSSRPRTNSHNGCTVYLHTDTNDKYLGGDVPEHDHESNPELVEVRQVRQKIKERALQEIIPISIIYEQETSKASISSTTLAILPTSHEIYPSVAKARQKVVPLLPNCCSFDIPDDYKHAIDGNRFLLADELLARREHLLIFASDHQLDLLFQSPVICMDGTFSKSPPHFMQFPSSKHYGCFFHFCQAVYRQIQHLGKQKDYSSNESFRLLCRKLMALALMPYEQVINSFNEIQADADLLPDHPMEELLLYLKKIG</sequence>
<gene>
    <name evidence="1" type="ORF">MBJ925_LOCUS29598</name>
</gene>
<dbReference type="AlphaFoldDB" id="A0A816X2C2"/>
<evidence type="ECO:0008006" key="3">
    <source>
        <dbReference type="Google" id="ProtNLM"/>
    </source>
</evidence>
<feature type="non-terminal residue" evidence="1">
    <location>
        <position position="1"/>
    </location>
</feature>
<evidence type="ECO:0000313" key="2">
    <source>
        <dbReference type="Proteomes" id="UP000663824"/>
    </source>
</evidence>
<evidence type="ECO:0000313" key="1">
    <source>
        <dbReference type="EMBL" id="CAF2141429.1"/>
    </source>
</evidence>
<accession>A0A816X2C2</accession>
<organism evidence="1 2">
    <name type="scientific">Rotaria magnacalcarata</name>
    <dbReference type="NCBI Taxonomy" id="392030"/>
    <lineage>
        <taxon>Eukaryota</taxon>
        <taxon>Metazoa</taxon>
        <taxon>Spiralia</taxon>
        <taxon>Gnathifera</taxon>
        <taxon>Rotifera</taxon>
        <taxon>Eurotatoria</taxon>
        <taxon>Bdelloidea</taxon>
        <taxon>Philodinida</taxon>
        <taxon>Philodinidae</taxon>
        <taxon>Rotaria</taxon>
    </lineage>
</organism>
<reference evidence="1" key="1">
    <citation type="submission" date="2021-02" db="EMBL/GenBank/DDBJ databases">
        <authorList>
            <person name="Nowell W R."/>
        </authorList>
    </citation>
    <scope>NUCLEOTIDE SEQUENCE</scope>
</reference>
<dbReference type="EMBL" id="CAJNRE010015837">
    <property type="protein sequence ID" value="CAF2141429.1"/>
    <property type="molecule type" value="Genomic_DNA"/>
</dbReference>
<protein>
    <recommendedName>
        <fullName evidence="3">MULE transposase domain-containing protein</fullName>
    </recommendedName>
</protein>
<dbReference type="Proteomes" id="UP000663824">
    <property type="component" value="Unassembled WGS sequence"/>
</dbReference>
<comment type="caution">
    <text evidence="1">The sequence shown here is derived from an EMBL/GenBank/DDBJ whole genome shotgun (WGS) entry which is preliminary data.</text>
</comment>
<name>A0A816X2C2_9BILA</name>